<evidence type="ECO:0000256" key="8">
    <source>
        <dbReference type="RuleBase" id="RU000605"/>
    </source>
</evidence>
<dbReference type="GO" id="GO:0010181">
    <property type="term" value="F:FMN binding"/>
    <property type="evidence" value="ECO:0007669"/>
    <property type="project" value="TreeGrafter"/>
</dbReference>
<dbReference type="GO" id="GO:0004107">
    <property type="term" value="F:chorismate synthase activity"/>
    <property type="evidence" value="ECO:0007669"/>
    <property type="project" value="UniProtKB-UniRule"/>
</dbReference>
<dbReference type="RefSeq" id="WP_009494818.1">
    <property type="nucleotide sequence ID" value="NZ_AMZQ01000007.1"/>
</dbReference>
<comment type="caution">
    <text evidence="10">The sequence shown here is derived from an EMBL/GenBank/DDBJ whole genome shotgun (WGS) entry which is preliminary data.</text>
</comment>
<dbReference type="InterPro" id="IPR000453">
    <property type="entry name" value="Chorismate_synth"/>
</dbReference>
<feature type="binding site" evidence="7">
    <location>
        <begin position="234"/>
        <end position="235"/>
    </location>
    <ligand>
        <name>FMN</name>
        <dbReference type="ChEBI" id="CHEBI:58210"/>
    </ligand>
</feature>
<dbReference type="Gene3D" id="3.60.150.10">
    <property type="entry name" value="Chorismate synthase AroC"/>
    <property type="match status" value="2"/>
</dbReference>
<feature type="binding site" evidence="7">
    <location>
        <position position="46"/>
    </location>
    <ligand>
        <name>NADP(+)</name>
        <dbReference type="ChEBI" id="CHEBI:58349"/>
    </ligand>
</feature>
<evidence type="ECO:0000256" key="5">
    <source>
        <dbReference type="ARBA" id="ARBA00023141"/>
    </source>
</evidence>
<evidence type="ECO:0000313" key="10">
    <source>
        <dbReference type="EMBL" id="EKU11360.1"/>
    </source>
</evidence>
<gene>
    <name evidence="7" type="primary">aroC</name>
    <name evidence="10" type="ORF">CSUNSWCD_1986</name>
</gene>
<feature type="compositionally biased region" description="Low complexity" evidence="9">
    <location>
        <begin position="277"/>
        <end position="287"/>
    </location>
</feature>
<accession>M5IK48</accession>
<organism evidence="10 11">
    <name type="scientific">Campylobacter showae CSUNSWCD</name>
    <dbReference type="NCBI Taxonomy" id="1244083"/>
    <lineage>
        <taxon>Bacteria</taxon>
        <taxon>Pseudomonadati</taxon>
        <taxon>Campylobacterota</taxon>
        <taxon>Epsilonproteobacteria</taxon>
        <taxon>Campylobacterales</taxon>
        <taxon>Campylobacteraceae</taxon>
        <taxon>Campylobacter</taxon>
    </lineage>
</organism>
<name>M5IK48_9BACT</name>
<keyword evidence="4 7" id="KW-0028">Amino-acid biosynthesis</keyword>
<feature type="binding site" evidence="7">
    <location>
        <begin position="342"/>
        <end position="346"/>
    </location>
    <ligand>
        <name>FMN</name>
        <dbReference type="ChEBI" id="CHEBI:58210"/>
    </ligand>
</feature>
<comment type="catalytic activity">
    <reaction evidence="7 8">
        <text>5-O-(1-carboxyvinyl)-3-phosphoshikimate = chorismate + phosphate</text>
        <dbReference type="Rhea" id="RHEA:21020"/>
        <dbReference type="ChEBI" id="CHEBI:29748"/>
        <dbReference type="ChEBI" id="CHEBI:43474"/>
        <dbReference type="ChEBI" id="CHEBI:57701"/>
        <dbReference type="EC" id="4.2.3.5"/>
    </reaction>
</comment>
<keyword evidence="7" id="KW-0288">FMN</keyword>
<feature type="region of interest" description="Disordered" evidence="9">
    <location>
        <begin position="272"/>
        <end position="292"/>
    </location>
</feature>
<dbReference type="InterPro" id="IPR035904">
    <property type="entry name" value="Chorismate_synth_AroC_sf"/>
</dbReference>
<dbReference type="PANTHER" id="PTHR21085">
    <property type="entry name" value="CHORISMATE SYNTHASE"/>
    <property type="match status" value="1"/>
</dbReference>
<feature type="binding site" evidence="7">
    <location>
        <position position="368"/>
    </location>
    <ligand>
        <name>FMN</name>
        <dbReference type="ChEBI" id="CHEBI:58210"/>
    </ligand>
</feature>
<comment type="similarity">
    <text evidence="2 7 8">Belongs to the chorismate synthase family.</text>
</comment>
<keyword evidence="7" id="KW-0521">NADP</keyword>
<dbReference type="InterPro" id="IPR020541">
    <property type="entry name" value="Chorismate_synthase_CS"/>
</dbReference>
<dbReference type="GO" id="GO:0009423">
    <property type="term" value="P:chorismate biosynthetic process"/>
    <property type="evidence" value="ECO:0007669"/>
    <property type="project" value="UniProtKB-UniRule"/>
</dbReference>
<feature type="binding site" evidence="7">
    <location>
        <position position="327"/>
    </location>
    <ligand>
        <name>FMN</name>
        <dbReference type="ChEBI" id="CHEBI:58210"/>
    </ligand>
</feature>
<feature type="binding site" evidence="7">
    <location>
        <position position="52"/>
    </location>
    <ligand>
        <name>NADP(+)</name>
        <dbReference type="ChEBI" id="CHEBI:58349"/>
    </ligand>
</feature>
<keyword evidence="7" id="KW-0285">Flavoprotein</keyword>
<keyword evidence="6 7" id="KW-0456">Lyase</keyword>
<evidence type="ECO:0000256" key="2">
    <source>
        <dbReference type="ARBA" id="ARBA00008014"/>
    </source>
</evidence>
<dbReference type="STRING" id="1244083.CSUNSWCD_1986"/>
<dbReference type="CDD" id="cd07304">
    <property type="entry name" value="Chorismate_synthase"/>
    <property type="match status" value="1"/>
</dbReference>
<comment type="pathway">
    <text evidence="1 7 8">Metabolic intermediate biosynthesis; chorismate biosynthesis; chorismate from D-erythrose 4-phosphate and phosphoenolpyruvate: step 7/7.</text>
</comment>
<keyword evidence="5 7" id="KW-0057">Aromatic amino acid biosynthesis</keyword>
<comment type="cofactor">
    <cofactor evidence="7 8">
        <name>FMNH2</name>
        <dbReference type="ChEBI" id="CHEBI:57618"/>
    </cofactor>
    <text evidence="7 8">Reduced FMN (FMNH(2)).</text>
</comment>
<feature type="binding site" evidence="7">
    <location>
        <begin position="123"/>
        <end position="125"/>
    </location>
    <ligand>
        <name>FMN</name>
        <dbReference type="ChEBI" id="CHEBI:58210"/>
    </ligand>
</feature>
<evidence type="ECO:0000256" key="3">
    <source>
        <dbReference type="ARBA" id="ARBA00013036"/>
    </source>
</evidence>
<evidence type="ECO:0000256" key="4">
    <source>
        <dbReference type="ARBA" id="ARBA00022605"/>
    </source>
</evidence>
<dbReference type="HAMAP" id="MF_00300">
    <property type="entry name" value="Chorismate_synth"/>
    <property type="match status" value="1"/>
</dbReference>
<dbReference type="GO" id="GO:0009073">
    <property type="term" value="P:aromatic amino acid family biosynthetic process"/>
    <property type="evidence" value="ECO:0007669"/>
    <property type="project" value="UniProtKB-KW"/>
</dbReference>
<dbReference type="PANTHER" id="PTHR21085:SF0">
    <property type="entry name" value="CHORISMATE SYNTHASE"/>
    <property type="match status" value="1"/>
</dbReference>
<dbReference type="NCBIfam" id="TIGR00033">
    <property type="entry name" value="aroC"/>
    <property type="match status" value="1"/>
</dbReference>
<evidence type="ECO:0000256" key="1">
    <source>
        <dbReference type="ARBA" id="ARBA00005044"/>
    </source>
</evidence>
<dbReference type="PATRIC" id="fig|1244083.3.peg.1228"/>
<dbReference type="Proteomes" id="UP000011939">
    <property type="component" value="Unassembled WGS sequence"/>
</dbReference>
<reference evidence="10 11" key="1">
    <citation type="journal article" date="2013" name="Genome Announc.">
        <title>Genome Sequence of Campylobacter showae UNSWCD, Isolated from a Patient with Crohn's Disease.</title>
        <authorList>
            <person name="Tay A.P."/>
            <person name="Kaakoush N.O."/>
            <person name="Deshpande N.P."/>
            <person name="Chen Z."/>
            <person name="Mitchell H."/>
            <person name="Wilkins M.R."/>
        </authorList>
    </citation>
    <scope>NUCLEOTIDE SEQUENCE [LARGE SCALE GENOMIC DNA]</scope>
    <source>
        <strain evidence="10 11">CSUNSWCD</strain>
    </source>
</reference>
<dbReference type="eggNOG" id="COG0082">
    <property type="taxonomic scope" value="Bacteria"/>
</dbReference>
<dbReference type="SUPFAM" id="SSF103263">
    <property type="entry name" value="Chorismate synthase, AroC"/>
    <property type="match status" value="1"/>
</dbReference>
<dbReference type="GO" id="GO:0005829">
    <property type="term" value="C:cytosol"/>
    <property type="evidence" value="ECO:0007669"/>
    <property type="project" value="TreeGrafter"/>
</dbReference>
<proteinExistence type="inferred from homology"/>
<evidence type="ECO:0000313" key="11">
    <source>
        <dbReference type="Proteomes" id="UP000011939"/>
    </source>
</evidence>
<sequence>MNTFGRKLTLTTFGESHGSAIGGVLDGFPAGVRIDLNFIQSELDKRKPGGSKFATARNEGDRVEILSGVFEGVSTGTPIGFIIRNENQKSGDYENLRELFRPGHADYAYYRKYGIRDHRGGGRSSARETAVRVAGGAIAQILLDEFGMSVQSGVASVGKISCGERLDFDLAARSEIFSLGNEEAMKEEILKAKQEHDSVGASVVTVIHGAPAGLGEGLYYKFDAAIAAAMMGINGVKAVEIGEGVSASKMRGSENNDSMGAKYAHVNSGGSARGVNLSSSDDSALDGAGERSNLNGDKFDEFKSACRDSNSNEKFGFTSNHAGGTLGGMTSGQEIVIKTHFKPTPSIFLSQPTQNVRGEDAICELRGRHDPCIGVRGSVVATAMARLVTADMLLLNLSANLANLKRIYG</sequence>
<keyword evidence="7" id="KW-0274">FAD</keyword>
<dbReference type="UniPathway" id="UPA00053">
    <property type="reaction ID" value="UER00090"/>
</dbReference>
<dbReference type="EC" id="4.2.3.5" evidence="3 7"/>
<evidence type="ECO:0000256" key="9">
    <source>
        <dbReference type="SAM" id="MobiDB-lite"/>
    </source>
</evidence>
<dbReference type="Pfam" id="PF01264">
    <property type="entry name" value="Chorismate_synt"/>
    <property type="match status" value="2"/>
</dbReference>
<protein>
    <recommendedName>
        <fullName evidence="3 7">Chorismate synthase</fullName>
        <shortName evidence="7">CS</shortName>
        <ecNumber evidence="3 7">4.2.3.5</ecNumber>
    </recommendedName>
    <alternativeName>
        <fullName evidence="7">5-enolpyruvylshikimate-3-phosphate phospholyase</fullName>
    </alternativeName>
</protein>
<dbReference type="AlphaFoldDB" id="M5IK48"/>
<dbReference type="EMBL" id="AMZQ01000007">
    <property type="protein sequence ID" value="EKU11360.1"/>
    <property type="molecule type" value="Genomic_DNA"/>
</dbReference>
<comment type="function">
    <text evidence="7">Catalyzes the anti-1,4-elimination of the C-3 phosphate and the C-6 proR hydrogen from 5-enolpyruvylshikimate-3-phosphate (EPSP) to yield chorismate, which is the branch point compound that serves as the starting substrate for the three terminal pathways of aromatic amino acid biosynthesis. This reaction introduces a second double bond into the aromatic ring system.</text>
</comment>
<dbReference type="PIRSF" id="PIRSF001456">
    <property type="entry name" value="Chorismate_synth"/>
    <property type="match status" value="1"/>
</dbReference>
<dbReference type="OrthoDB" id="9771806at2"/>
<evidence type="ECO:0000256" key="6">
    <source>
        <dbReference type="ARBA" id="ARBA00023239"/>
    </source>
</evidence>
<dbReference type="PROSITE" id="PS00787">
    <property type="entry name" value="CHORISMATE_SYNTHASE_1"/>
    <property type="match status" value="1"/>
</dbReference>
<dbReference type="GO" id="GO:0008652">
    <property type="term" value="P:amino acid biosynthetic process"/>
    <property type="evidence" value="ECO:0007669"/>
    <property type="project" value="UniProtKB-KW"/>
</dbReference>
<evidence type="ECO:0000256" key="7">
    <source>
        <dbReference type="HAMAP-Rule" id="MF_00300"/>
    </source>
</evidence>
<dbReference type="PROSITE" id="PS00788">
    <property type="entry name" value="CHORISMATE_SYNTHASE_2"/>
    <property type="match status" value="1"/>
</dbReference>
<comment type="subunit">
    <text evidence="7">Homotetramer.</text>
</comment>